<dbReference type="GO" id="GO:0005794">
    <property type="term" value="C:Golgi apparatus"/>
    <property type="evidence" value="ECO:0007669"/>
    <property type="project" value="UniProtKB-SubCell"/>
</dbReference>
<dbReference type="GO" id="GO:0016020">
    <property type="term" value="C:membrane"/>
    <property type="evidence" value="ECO:0007669"/>
    <property type="project" value="UniProtKB-SubCell"/>
</dbReference>
<dbReference type="PROSITE" id="PS50222">
    <property type="entry name" value="EF_HAND_2"/>
    <property type="match status" value="1"/>
</dbReference>
<keyword evidence="6" id="KW-0963">Cytoplasm</keyword>
<keyword evidence="10 17" id="KW-0732">Signal</keyword>
<dbReference type="PANTHER" id="PTHR19237">
    <property type="entry name" value="NUCLEOBINDIN"/>
    <property type="match status" value="1"/>
</dbReference>
<feature type="region of interest" description="Disordered" evidence="16">
    <location>
        <begin position="357"/>
        <end position="391"/>
    </location>
</feature>
<dbReference type="GO" id="GO:0003677">
    <property type="term" value="F:DNA binding"/>
    <property type="evidence" value="ECO:0007669"/>
    <property type="project" value="UniProtKB-KW"/>
</dbReference>
<dbReference type="Pfam" id="PF25434">
    <property type="entry name" value="NUCB1_N"/>
    <property type="match status" value="1"/>
</dbReference>
<dbReference type="CDD" id="cd00051">
    <property type="entry name" value="EFh"/>
    <property type="match status" value="1"/>
</dbReference>
<dbReference type="EMBL" id="KY563483">
    <property type="protein sequence ID" value="ARK19892.1"/>
    <property type="molecule type" value="mRNA"/>
</dbReference>
<keyword evidence="9" id="KW-0344">Guanine-nucleotide releasing factor</keyword>
<keyword evidence="11" id="KW-0677">Repeat</keyword>
<evidence type="ECO:0000256" key="11">
    <source>
        <dbReference type="ARBA" id="ARBA00022737"/>
    </source>
</evidence>
<name>A0A1W6EVY6_AMPCP</name>
<dbReference type="InterPro" id="IPR040250">
    <property type="entry name" value="Nucleobindin"/>
</dbReference>
<protein>
    <submittedName>
        <fullName evidence="19">Nucleobindin-like protein</fullName>
    </submittedName>
</protein>
<comment type="subcellular location">
    <subcellularLocation>
        <location evidence="2">Cytoplasm</location>
    </subcellularLocation>
    <subcellularLocation>
        <location evidence="3">Golgi apparatus</location>
    </subcellularLocation>
    <subcellularLocation>
        <location evidence="1">Membrane</location>
        <topology evidence="1">Peripheral membrane protein</topology>
    </subcellularLocation>
    <subcellularLocation>
        <location evidence="4">Secreted</location>
    </subcellularLocation>
</comment>
<keyword evidence="13" id="KW-0333">Golgi apparatus</keyword>
<evidence type="ECO:0000256" key="7">
    <source>
        <dbReference type="ARBA" id="ARBA00022525"/>
    </source>
</evidence>
<keyword evidence="12" id="KW-0106">Calcium</keyword>
<dbReference type="GO" id="GO:0005509">
    <property type="term" value="F:calcium ion binding"/>
    <property type="evidence" value="ECO:0007669"/>
    <property type="project" value="InterPro"/>
</dbReference>
<feature type="compositionally biased region" description="Low complexity" evidence="16">
    <location>
        <begin position="520"/>
        <end position="540"/>
    </location>
</feature>
<feature type="compositionally biased region" description="Polar residues" evidence="16">
    <location>
        <begin position="550"/>
        <end position="560"/>
    </location>
</feature>
<evidence type="ECO:0000256" key="15">
    <source>
        <dbReference type="ARBA" id="ARBA00023136"/>
    </source>
</evidence>
<dbReference type="PANTHER" id="PTHR19237:SF20">
    <property type="entry name" value="NUCLEOBINDIN 1"/>
    <property type="match status" value="1"/>
</dbReference>
<evidence type="ECO:0000256" key="10">
    <source>
        <dbReference type="ARBA" id="ARBA00022729"/>
    </source>
</evidence>
<keyword evidence="7" id="KW-0964">Secreted</keyword>
<evidence type="ECO:0000256" key="5">
    <source>
        <dbReference type="ARBA" id="ARBA00008063"/>
    </source>
</evidence>
<evidence type="ECO:0000256" key="14">
    <source>
        <dbReference type="ARBA" id="ARBA00023125"/>
    </source>
</evidence>
<keyword evidence="15" id="KW-0472">Membrane</keyword>
<evidence type="ECO:0000256" key="6">
    <source>
        <dbReference type="ARBA" id="ARBA00022490"/>
    </source>
</evidence>
<dbReference type="GO" id="GO:0005793">
    <property type="term" value="C:endoplasmic reticulum-Golgi intermediate compartment"/>
    <property type="evidence" value="ECO:0007669"/>
    <property type="project" value="TreeGrafter"/>
</dbReference>
<feature type="chain" id="PRO_5010873090" evidence="17">
    <location>
        <begin position="20"/>
        <end position="560"/>
    </location>
</feature>
<feature type="signal peptide" evidence="17">
    <location>
        <begin position="1"/>
        <end position="19"/>
    </location>
</feature>
<feature type="domain" description="EF-hand" evidence="18">
    <location>
        <begin position="286"/>
        <end position="321"/>
    </location>
</feature>
<proteinExistence type="evidence at transcript level"/>
<evidence type="ECO:0000256" key="17">
    <source>
        <dbReference type="SAM" id="SignalP"/>
    </source>
</evidence>
<sequence>MRYLMPLVLIALGCRLTYQLPVSPNKKVEKPEDKENEVEDKEEAGNVLEYHRYLKEVIQVLESDNDFRDKLDNADEADIRSGKIADELHFVNHNVRTALDELKRDELERLRHLVTKENQFREGLDFDHLKIAEHVDHTNAHSFEANDLKKLIIKTTKDLAEADKKRREMFKKYEMQRKYEEQQKLQGMNDLERKKYEDELTLMKEKHKKHEPLHHPGSKQQLEEVWEKQDHMEDQDFNPKTFFHLHDLDGNGFWDQDEVKILFLKELDKLYQQEASQNELLKRHEEMERMREHVFAEADENKDGLISYEEFLQQTKRPDFQNDEGWEGLDEQQIFSPQEYEAFERRKQEEIQKMISKGMPSHPADGVAEHHGEFPPQYAHAPSPQGVNPAHDYVPHAEARIVDPNSLHQAQLQSQHNQQPHTLHEVHLQQQYPGQVSHNLQGQPINDQVHPQQVLQQYQQQQSSHQQQQQQQQQQHQEQVNNVQNQGQIPVQQQHFQTDHVQQRMQEQNILNPNVQNVVPNQQNIHGQPAQQSQQNYQSAKVPIQRQEVHGNSIQGVEKH</sequence>
<evidence type="ECO:0000256" key="8">
    <source>
        <dbReference type="ARBA" id="ARBA00022553"/>
    </source>
</evidence>
<keyword evidence="8" id="KW-0597">Phosphoprotein</keyword>
<dbReference type="SUPFAM" id="SSF47473">
    <property type="entry name" value="EF-hand"/>
    <property type="match status" value="1"/>
</dbReference>
<dbReference type="PROSITE" id="PS00018">
    <property type="entry name" value="EF_HAND_1"/>
    <property type="match status" value="1"/>
</dbReference>
<feature type="region of interest" description="Disordered" evidence="16">
    <location>
        <begin position="451"/>
        <end position="482"/>
    </location>
</feature>
<evidence type="ECO:0000259" key="18">
    <source>
        <dbReference type="PROSITE" id="PS50222"/>
    </source>
</evidence>
<evidence type="ECO:0000256" key="16">
    <source>
        <dbReference type="SAM" id="MobiDB-lite"/>
    </source>
</evidence>
<evidence type="ECO:0000256" key="13">
    <source>
        <dbReference type="ARBA" id="ARBA00023034"/>
    </source>
</evidence>
<evidence type="ECO:0000256" key="3">
    <source>
        <dbReference type="ARBA" id="ARBA00004555"/>
    </source>
</evidence>
<dbReference type="InterPro" id="IPR018247">
    <property type="entry name" value="EF_Hand_1_Ca_BS"/>
</dbReference>
<organism evidence="19">
    <name type="scientific">Ampulex compressa</name>
    <name type="common">Emerald cockroach wasp</name>
    <dbReference type="NCBI Taxonomy" id="860918"/>
    <lineage>
        <taxon>Eukaryota</taxon>
        <taxon>Metazoa</taxon>
        <taxon>Ecdysozoa</taxon>
        <taxon>Arthropoda</taxon>
        <taxon>Hexapoda</taxon>
        <taxon>Insecta</taxon>
        <taxon>Pterygota</taxon>
        <taxon>Neoptera</taxon>
        <taxon>Endopterygota</taxon>
        <taxon>Hymenoptera</taxon>
        <taxon>Apocrita</taxon>
        <taxon>Aculeata</taxon>
        <taxon>Apoidea</taxon>
        <taxon>Ampulicidae</taxon>
        <taxon>Ampulicini</taxon>
        <taxon>Ampulex</taxon>
    </lineage>
</organism>
<evidence type="ECO:0000256" key="2">
    <source>
        <dbReference type="ARBA" id="ARBA00004496"/>
    </source>
</evidence>
<dbReference type="InterPro" id="IPR057576">
    <property type="entry name" value="NUCB1_N"/>
</dbReference>
<dbReference type="GO" id="GO:0070062">
    <property type="term" value="C:extracellular exosome"/>
    <property type="evidence" value="ECO:0007669"/>
    <property type="project" value="TreeGrafter"/>
</dbReference>
<feature type="region of interest" description="Disordered" evidence="16">
    <location>
        <begin position="520"/>
        <end position="560"/>
    </location>
</feature>
<evidence type="ECO:0000256" key="4">
    <source>
        <dbReference type="ARBA" id="ARBA00004613"/>
    </source>
</evidence>
<evidence type="ECO:0000256" key="9">
    <source>
        <dbReference type="ARBA" id="ARBA00022658"/>
    </source>
</evidence>
<dbReference type="InterPro" id="IPR002048">
    <property type="entry name" value="EF_hand_dom"/>
</dbReference>
<comment type="similarity">
    <text evidence="5">Belongs to the nucleobindin family.</text>
</comment>
<dbReference type="AlphaFoldDB" id="A0A1W6EVY6"/>
<accession>A0A1W6EVY6</accession>
<keyword evidence="14" id="KW-0238">DNA-binding</keyword>
<dbReference type="Pfam" id="PF13499">
    <property type="entry name" value="EF-hand_7"/>
    <property type="match status" value="1"/>
</dbReference>
<dbReference type="Gene3D" id="1.10.238.10">
    <property type="entry name" value="EF-hand"/>
    <property type="match status" value="1"/>
</dbReference>
<dbReference type="InterPro" id="IPR011992">
    <property type="entry name" value="EF-hand-dom_pair"/>
</dbReference>
<evidence type="ECO:0000256" key="12">
    <source>
        <dbReference type="ARBA" id="ARBA00022837"/>
    </source>
</evidence>
<reference evidence="19" key="1">
    <citation type="submission" date="2017-02" db="EMBL/GenBank/DDBJ databases">
        <title>Parasitoid Jewel Wasp Mounts Multi-Pronged Neurochemical Attack to Hijack a Host Brain.</title>
        <authorList>
            <person name="Arvidson R.S."/>
            <person name="Kaiser M."/>
            <person name="Libersat F."/>
            <person name="Adams M.E."/>
        </authorList>
    </citation>
    <scope>NUCLEOTIDE SEQUENCE</scope>
    <source>
        <strain evidence="19">110</strain>
    </source>
</reference>
<dbReference type="GO" id="GO:0005085">
    <property type="term" value="F:guanyl-nucleotide exchange factor activity"/>
    <property type="evidence" value="ECO:0007669"/>
    <property type="project" value="UniProtKB-KW"/>
</dbReference>
<evidence type="ECO:0000313" key="19">
    <source>
        <dbReference type="EMBL" id="ARK19892.1"/>
    </source>
</evidence>
<evidence type="ECO:0000256" key="1">
    <source>
        <dbReference type="ARBA" id="ARBA00004170"/>
    </source>
</evidence>